<protein>
    <submittedName>
        <fullName evidence="1">Uncharacterized protein</fullName>
    </submittedName>
</protein>
<organism evidence="1 2">
    <name type="scientific">Lindgomyces ingoldianus</name>
    <dbReference type="NCBI Taxonomy" id="673940"/>
    <lineage>
        <taxon>Eukaryota</taxon>
        <taxon>Fungi</taxon>
        <taxon>Dikarya</taxon>
        <taxon>Ascomycota</taxon>
        <taxon>Pezizomycotina</taxon>
        <taxon>Dothideomycetes</taxon>
        <taxon>Pleosporomycetidae</taxon>
        <taxon>Pleosporales</taxon>
        <taxon>Lindgomycetaceae</taxon>
        <taxon>Lindgomyces</taxon>
    </lineage>
</organism>
<dbReference type="EMBL" id="MU003519">
    <property type="protein sequence ID" value="KAF2467742.1"/>
    <property type="molecule type" value="Genomic_DNA"/>
</dbReference>
<dbReference type="Proteomes" id="UP000799755">
    <property type="component" value="Unassembled WGS sequence"/>
</dbReference>
<reference evidence="1" key="1">
    <citation type="journal article" date="2020" name="Stud. Mycol.">
        <title>101 Dothideomycetes genomes: a test case for predicting lifestyles and emergence of pathogens.</title>
        <authorList>
            <person name="Haridas S."/>
            <person name="Albert R."/>
            <person name="Binder M."/>
            <person name="Bloem J."/>
            <person name="Labutti K."/>
            <person name="Salamov A."/>
            <person name="Andreopoulos B."/>
            <person name="Baker S."/>
            <person name="Barry K."/>
            <person name="Bills G."/>
            <person name="Bluhm B."/>
            <person name="Cannon C."/>
            <person name="Castanera R."/>
            <person name="Culley D."/>
            <person name="Daum C."/>
            <person name="Ezra D."/>
            <person name="Gonzalez J."/>
            <person name="Henrissat B."/>
            <person name="Kuo A."/>
            <person name="Liang C."/>
            <person name="Lipzen A."/>
            <person name="Lutzoni F."/>
            <person name="Magnuson J."/>
            <person name="Mondo S."/>
            <person name="Nolan M."/>
            <person name="Ohm R."/>
            <person name="Pangilinan J."/>
            <person name="Park H.-J."/>
            <person name="Ramirez L."/>
            <person name="Alfaro M."/>
            <person name="Sun H."/>
            <person name="Tritt A."/>
            <person name="Yoshinaga Y."/>
            <person name="Zwiers L.-H."/>
            <person name="Turgeon B."/>
            <person name="Goodwin S."/>
            <person name="Spatafora J."/>
            <person name="Crous P."/>
            <person name="Grigoriev I."/>
        </authorList>
    </citation>
    <scope>NUCLEOTIDE SEQUENCE</scope>
    <source>
        <strain evidence="1">ATCC 200398</strain>
    </source>
</reference>
<accession>A0ACB6QN68</accession>
<keyword evidence="2" id="KW-1185">Reference proteome</keyword>
<comment type="caution">
    <text evidence="1">The sequence shown here is derived from an EMBL/GenBank/DDBJ whole genome shotgun (WGS) entry which is preliminary data.</text>
</comment>
<feature type="non-terminal residue" evidence="1">
    <location>
        <position position="143"/>
    </location>
</feature>
<gene>
    <name evidence="1" type="ORF">BDR25DRAFT_157711</name>
</gene>
<evidence type="ECO:0000313" key="1">
    <source>
        <dbReference type="EMBL" id="KAF2467742.1"/>
    </source>
</evidence>
<sequence length="143" mass="15886">IHHAVLHGRPLALGECKVGDQTLVSLFMFDPTQHQWILTPVNELEYEFGKNPWLHMHPKDTFWCVTKGEQTVSSADSQRASEILNLGADGEKLFLNETLKVVTSGTRSSITGTWSPRLSRRGVLTIGDDGSWNMIPLGQGTRS</sequence>
<evidence type="ECO:0000313" key="2">
    <source>
        <dbReference type="Proteomes" id="UP000799755"/>
    </source>
</evidence>
<proteinExistence type="predicted"/>
<name>A0ACB6QN68_9PLEO</name>
<feature type="non-terminal residue" evidence="1">
    <location>
        <position position="1"/>
    </location>
</feature>